<protein>
    <submittedName>
        <fullName evidence="2">Uncharacterized protein</fullName>
    </submittedName>
</protein>
<feature type="compositionally biased region" description="Low complexity" evidence="1">
    <location>
        <begin position="473"/>
        <end position="490"/>
    </location>
</feature>
<dbReference type="AlphaFoldDB" id="A0A1I6ABB6"/>
<gene>
    <name evidence="2" type="ORF">SAMN05421854_11833</name>
</gene>
<proteinExistence type="predicted"/>
<sequence length="685" mass="69921">MARKFGKRGKTGQSEPQDPAALFGAPQPPRQSAHPASSTPLADLLNQGMPGVDGGYVVLPRSLAEAMSLPWQQQMAALLAQFHAEHARLSWPVYRVVPSRYERLVDLDEEQLAEAGYLVEMDAEGEMVYRERSGRKVKDPDRTTVLVSCLDPIPRPAAAGPAPSGEAPPAGPLAAAVPMNIGPAPVWRSSAPPETEGAVRPSEAAAAHGQTSSTQAPPAVPSPPEEPISPAAADQVPEPASISADETPQPGPDLAAEASATADSVETAPQPAADEPAPAIPDSAAPDVNVTAAVPPPGQPSAPRQAPAGGTAPAPVDPQLQARQAWQPKPYVHEPRQPARPAEPLPQQGNPVAPPHGRHEAAPPSGWHGQNPAVQQSQVPQSGAQQHGPGSPPAQPVPATRPMPAAQTSPVPQPPVQPATPHPVTSPVPNAEPVKPPAPGVAQPVPQQPAPSVPSAESASPSAPAAPQPVPQQTPAAPVVPGAESASPSAPAAPQPVPQQPPPAPSVPSAESASPSAPVAPQPVPQQTPAAPVVPGAESANPPAPAAPQPPPSTNSPAQPPPAPPAAGAPFQLPQPSGRRRPGETGPDGRPLPVFPGQETGPSGLPPSRTYRDDRPVFPGKESAVPPVPDYGAPSPADDTATPPRGIPVGDPRGWFDEHPDHEDDGPADFGPTGHPTEVPFRWRK</sequence>
<feature type="compositionally biased region" description="Pro residues" evidence="1">
    <location>
        <begin position="542"/>
        <end position="567"/>
    </location>
</feature>
<dbReference type="STRING" id="112413.SAMN05421854_11833"/>
<dbReference type="EMBL" id="FOWC01000018">
    <property type="protein sequence ID" value="SFQ65857.1"/>
    <property type="molecule type" value="Genomic_DNA"/>
</dbReference>
<feature type="compositionally biased region" description="Basic residues" evidence="1">
    <location>
        <begin position="1"/>
        <end position="10"/>
    </location>
</feature>
<reference evidence="2 3" key="1">
    <citation type="submission" date="2016-10" db="EMBL/GenBank/DDBJ databases">
        <authorList>
            <person name="de Groot N.N."/>
        </authorList>
    </citation>
    <scope>NUCLEOTIDE SEQUENCE [LARGE SCALE GENOMIC DNA]</scope>
    <source>
        <strain evidence="2 3">DSM 44637</strain>
    </source>
</reference>
<feature type="compositionally biased region" description="Pro residues" evidence="1">
    <location>
        <begin position="411"/>
        <end position="426"/>
    </location>
</feature>
<evidence type="ECO:0000256" key="1">
    <source>
        <dbReference type="SAM" id="MobiDB-lite"/>
    </source>
</evidence>
<feature type="region of interest" description="Disordered" evidence="1">
    <location>
        <begin position="1"/>
        <end position="41"/>
    </location>
</feature>
<feature type="compositionally biased region" description="Low complexity" evidence="1">
    <location>
        <begin position="453"/>
        <end position="463"/>
    </location>
</feature>
<feature type="compositionally biased region" description="Low complexity" evidence="1">
    <location>
        <begin position="527"/>
        <end position="541"/>
    </location>
</feature>
<feature type="compositionally biased region" description="Pro residues" evidence="1">
    <location>
        <begin position="218"/>
        <end position="227"/>
    </location>
</feature>
<feature type="compositionally biased region" description="Low complexity" evidence="1">
    <location>
        <begin position="268"/>
        <end position="287"/>
    </location>
</feature>
<feature type="compositionally biased region" description="Low complexity" evidence="1">
    <location>
        <begin position="156"/>
        <end position="178"/>
    </location>
</feature>
<feature type="compositionally biased region" description="Low complexity" evidence="1">
    <location>
        <begin position="370"/>
        <end position="386"/>
    </location>
</feature>
<feature type="compositionally biased region" description="Low complexity" evidence="1">
    <location>
        <begin position="633"/>
        <end position="644"/>
    </location>
</feature>
<feature type="compositionally biased region" description="Pro residues" evidence="1">
    <location>
        <begin position="491"/>
        <end position="506"/>
    </location>
</feature>
<feature type="region of interest" description="Disordered" evidence="1">
    <location>
        <begin position="154"/>
        <end position="685"/>
    </location>
</feature>
<feature type="compositionally biased region" description="Low complexity" evidence="1">
    <location>
        <begin position="507"/>
        <end position="517"/>
    </location>
</feature>
<dbReference type="Proteomes" id="UP000199137">
    <property type="component" value="Unassembled WGS sequence"/>
</dbReference>
<feature type="compositionally biased region" description="Pro residues" evidence="1">
    <location>
        <begin position="390"/>
        <end position="401"/>
    </location>
</feature>
<name>A0A1I6ABB6_9PSEU</name>
<organism evidence="2 3">
    <name type="scientific">Amycolatopsis rubida</name>
    <dbReference type="NCBI Taxonomy" id="112413"/>
    <lineage>
        <taxon>Bacteria</taxon>
        <taxon>Bacillati</taxon>
        <taxon>Actinomycetota</taxon>
        <taxon>Actinomycetes</taxon>
        <taxon>Pseudonocardiales</taxon>
        <taxon>Pseudonocardiaceae</taxon>
        <taxon>Amycolatopsis</taxon>
    </lineage>
</organism>
<evidence type="ECO:0000313" key="3">
    <source>
        <dbReference type="Proteomes" id="UP000199137"/>
    </source>
</evidence>
<accession>A0A1I6ABB6</accession>
<dbReference type="RefSeq" id="WP_244287437.1">
    <property type="nucleotide sequence ID" value="NZ_FOWC01000018.1"/>
</dbReference>
<evidence type="ECO:0000313" key="2">
    <source>
        <dbReference type="EMBL" id="SFQ65857.1"/>
    </source>
</evidence>